<feature type="signal peptide" evidence="1">
    <location>
        <begin position="1"/>
        <end position="30"/>
    </location>
</feature>
<evidence type="ECO:0000256" key="1">
    <source>
        <dbReference type="SAM" id="SignalP"/>
    </source>
</evidence>
<keyword evidence="1" id="KW-0732">Signal</keyword>
<protein>
    <recommendedName>
        <fullName evidence="2">GP-PDE domain-containing protein</fullName>
    </recommendedName>
</protein>
<evidence type="ECO:0000313" key="3">
    <source>
        <dbReference type="EMBL" id="PPT81826.1"/>
    </source>
</evidence>
<accession>A0A2S6ZB25</accession>
<dbReference type="InterPro" id="IPR030395">
    <property type="entry name" value="GP_PDE_dom"/>
</dbReference>
<name>A0A2S6ZB25_9XANT</name>
<dbReference type="GO" id="GO:0006644">
    <property type="term" value="P:phospholipid metabolic process"/>
    <property type="evidence" value="ECO:0007669"/>
    <property type="project" value="TreeGrafter"/>
</dbReference>
<dbReference type="GO" id="GO:0070291">
    <property type="term" value="P:N-acylethanolamine metabolic process"/>
    <property type="evidence" value="ECO:0007669"/>
    <property type="project" value="TreeGrafter"/>
</dbReference>
<dbReference type="PANTHER" id="PTHR46320">
    <property type="entry name" value="GLYCEROPHOSPHODIESTER PHOSPHODIESTERASE 1"/>
    <property type="match status" value="1"/>
</dbReference>
<dbReference type="Pfam" id="PF03009">
    <property type="entry name" value="GDPD"/>
    <property type="match status" value="1"/>
</dbReference>
<keyword evidence="4" id="KW-1185">Reference proteome</keyword>
<dbReference type="InterPro" id="IPR017946">
    <property type="entry name" value="PLC-like_Pdiesterase_TIM-brl"/>
</dbReference>
<comment type="caution">
    <text evidence="3">The sequence shown here is derived from an EMBL/GenBank/DDBJ whole genome shotgun (WGS) entry which is preliminary data.</text>
</comment>
<evidence type="ECO:0000259" key="2">
    <source>
        <dbReference type="PROSITE" id="PS51704"/>
    </source>
</evidence>
<dbReference type="GO" id="GO:0008889">
    <property type="term" value="F:glycerophosphodiester phosphodiesterase activity"/>
    <property type="evidence" value="ECO:0007669"/>
    <property type="project" value="TreeGrafter"/>
</dbReference>
<dbReference type="GO" id="GO:0006580">
    <property type="term" value="P:ethanolamine metabolic process"/>
    <property type="evidence" value="ECO:0007669"/>
    <property type="project" value="TreeGrafter"/>
</dbReference>
<feature type="domain" description="GP-PDE" evidence="2">
    <location>
        <begin position="50"/>
        <end position="363"/>
    </location>
</feature>
<evidence type="ECO:0000313" key="4">
    <source>
        <dbReference type="Proteomes" id="UP000239898"/>
    </source>
</evidence>
<organism evidence="3 4">
    <name type="scientific">Xanthomonas theicola</name>
    <dbReference type="NCBI Taxonomy" id="56464"/>
    <lineage>
        <taxon>Bacteria</taxon>
        <taxon>Pseudomonadati</taxon>
        <taxon>Pseudomonadota</taxon>
        <taxon>Gammaproteobacteria</taxon>
        <taxon>Lysobacterales</taxon>
        <taxon>Lysobacteraceae</taxon>
        <taxon>Xanthomonas</taxon>
    </lineage>
</organism>
<dbReference type="CDD" id="cd08566">
    <property type="entry name" value="GDPD_AtGDE_like"/>
    <property type="match status" value="1"/>
</dbReference>
<gene>
    <name evidence="3" type="ORF">XthCFBP4691_17845</name>
</gene>
<dbReference type="Proteomes" id="UP000239898">
    <property type="component" value="Unassembled WGS sequence"/>
</dbReference>
<dbReference type="AlphaFoldDB" id="A0A2S6ZB25"/>
<feature type="chain" id="PRO_5015739240" description="GP-PDE domain-containing protein" evidence="1">
    <location>
        <begin position="31"/>
        <end position="371"/>
    </location>
</feature>
<dbReference type="PANTHER" id="PTHR46320:SF1">
    <property type="entry name" value="GLYCEROPHOSPHODIESTER PHOSPHODIESTERASE 1"/>
    <property type="match status" value="1"/>
</dbReference>
<dbReference type="PROSITE" id="PS51257">
    <property type="entry name" value="PROKAR_LIPOPROTEIN"/>
    <property type="match status" value="1"/>
</dbReference>
<sequence>MNSYPKMQVSGALFTACLFAMLGVSAEASACASATQRMREIRNIDRTADTLLLAHRGLWGPLNSRPEIPENSLGSVESAMNSCVDGIEVDVKMTSDGVPVLMHDLNLGRTTNYYEVMRVPKYNPITNQGSNPPVSSVTWNFVKNLKLLYDNRNAISRFTVPSAEMALQLWADKPNPAPIIFDIKTADAVAAVDKLAAKYSSVPHLTAAIKVNASLFPTPADYRRYANNVTAIPVFTTNMLEKISIASSFNAWVTEVGTLEINVKQPNGLLSFQKTQAGQRMRKVAVFHAIPDGPYPNNFYNNTGACCYKLSDLHFTYRVNGQIAGRDTDDRRHDINFLYDQGFGLITTDGMRDDLDFLTRNGRRKTHPQRL</sequence>
<dbReference type="PROSITE" id="PS51704">
    <property type="entry name" value="GP_PDE"/>
    <property type="match status" value="1"/>
</dbReference>
<dbReference type="RefSeq" id="WP_128421633.1">
    <property type="nucleotide sequence ID" value="NZ_CP049017.1"/>
</dbReference>
<proteinExistence type="predicted"/>
<dbReference type="GO" id="GO:0005886">
    <property type="term" value="C:plasma membrane"/>
    <property type="evidence" value="ECO:0007669"/>
    <property type="project" value="TreeGrafter"/>
</dbReference>
<dbReference type="Gene3D" id="3.20.20.190">
    <property type="entry name" value="Phosphatidylinositol (PI) phosphodiesterase"/>
    <property type="match status" value="1"/>
</dbReference>
<dbReference type="SUPFAM" id="SSF51695">
    <property type="entry name" value="PLC-like phosphodiesterases"/>
    <property type="match status" value="1"/>
</dbReference>
<dbReference type="EMBL" id="MIGX01000137">
    <property type="protein sequence ID" value="PPT81826.1"/>
    <property type="molecule type" value="Genomic_DNA"/>
</dbReference>
<reference evidence="3 4" key="1">
    <citation type="submission" date="2016-08" db="EMBL/GenBank/DDBJ databases">
        <title>Evolution of the type three secretion system and type three effector repertoires in Xanthomonas.</title>
        <authorList>
            <person name="Merda D."/>
            <person name="Briand M."/>
            <person name="Bosis E."/>
            <person name="Rousseau C."/>
            <person name="Portier P."/>
            <person name="Jacques M.-A."/>
            <person name="Fischer-Le Saux M."/>
        </authorList>
    </citation>
    <scope>NUCLEOTIDE SEQUENCE [LARGE SCALE GENOMIC DNA]</scope>
    <source>
        <strain evidence="3 4">CFBP 4691</strain>
    </source>
</reference>
<dbReference type="OrthoDB" id="9795622at2"/>